<keyword evidence="9" id="KW-1185">Reference proteome</keyword>
<gene>
    <name evidence="8" type="ORF">Bca52824_022622</name>
</gene>
<dbReference type="CDD" id="cd10017">
    <property type="entry name" value="B3_DNA"/>
    <property type="match status" value="1"/>
</dbReference>
<dbReference type="Proteomes" id="UP000886595">
    <property type="component" value="Unassembled WGS sequence"/>
</dbReference>
<dbReference type="SUPFAM" id="SSF101936">
    <property type="entry name" value="DNA-binding pseudobarrel domain"/>
    <property type="match status" value="2"/>
</dbReference>
<accession>A0A8X8ARZ8</accession>
<evidence type="ECO:0000256" key="6">
    <source>
        <dbReference type="SAM" id="MobiDB-lite"/>
    </source>
</evidence>
<dbReference type="SMART" id="SM01019">
    <property type="entry name" value="B3"/>
    <property type="match status" value="2"/>
</dbReference>
<feature type="region of interest" description="Disordered" evidence="6">
    <location>
        <begin position="153"/>
        <end position="185"/>
    </location>
</feature>
<evidence type="ECO:0000313" key="8">
    <source>
        <dbReference type="EMBL" id="KAG2311065.1"/>
    </source>
</evidence>
<dbReference type="OrthoDB" id="1094641at2759"/>
<keyword evidence="3" id="KW-0238">DNA-binding</keyword>
<dbReference type="Pfam" id="PF02362">
    <property type="entry name" value="B3"/>
    <property type="match status" value="1"/>
</dbReference>
<dbReference type="PANTHER" id="PTHR31920:SF32">
    <property type="entry name" value="B3 DOMAIN-CONTAINING PROTEIN REM22"/>
    <property type="match status" value="1"/>
</dbReference>
<sequence>MKPVSPVDDCVPKFFRVYMTGISGDDMELPVSFNSYLPTPLPKHVTLKSINGKIWKMALRRRCVGDDVERYRLLNGWKMIAKEEFLTSGNLLEFEFDGSSQCFKFCIYEPLTMCKRIGTSENADGVLVLSDDDDSQDADYNCADDNDVILNDDDVASADDDDDDVVALDGSDDDDDDDPEANHDDERRYLDDRSNAFFTVTINPKKKSQLRIPSKVMKDYGLNFSEGITLIDPLVKKFGKLSKKIKIQTNGSVFIKGFGAVIRRNGLKSTDKMICEMKKAGSNNMVHTIKFHVIK</sequence>
<keyword evidence="4" id="KW-0804">Transcription</keyword>
<feature type="domain" description="TF-B3" evidence="7">
    <location>
        <begin position="12"/>
        <end position="111"/>
    </location>
</feature>
<dbReference type="PROSITE" id="PS50863">
    <property type="entry name" value="B3"/>
    <property type="match status" value="1"/>
</dbReference>
<evidence type="ECO:0000259" key="7">
    <source>
        <dbReference type="PROSITE" id="PS50863"/>
    </source>
</evidence>
<proteinExistence type="predicted"/>
<keyword evidence="2" id="KW-0805">Transcription regulation</keyword>
<evidence type="ECO:0000256" key="5">
    <source>
        <dbReference type="ARBA" id="ARBA00023242"/>
    </source>
</evidence>
<reference evidence="8 9" key="1">
    <citation type="submission" date="2020-02" db="EMBL/GenBank/DDBJ databases">
        <authorList>
            <person name="Ma Q."/>
            <person name="Huang Y."/>
            <person name="Song X."/>
            <person name="Pei D."/>
        </authorList>
    </citation>
    <scope>NUCLEOTIDE SEQUENCE [LARGE SCALE GENOMIC DNA]</scope>
    <source>
        <strain evidence="8">Sxm20200214</strain>
        <tissue evidence="8">Leaf</tissue>
    </source>
</reference>
<protein>
    <recommendedName>
        <fullName evidence="7">TF-B3 domain-containing protein</fullName>
    </recommendedName>
</protein>
<dbReference type="EMBL" id="JAAMPC010000005">
    <property type="protein sequence ID" value="KAG2311065.1"/>
    <property type="molecule type" value="Genomic_DNA"/>
</dbReference>
<evidence type="ECO:0000313" key="9">
    <source>
        <dbReference type="Proteomes" id="UP000886595"/>
    </source>
</evidence>
<keyword evidence="5" id="KW-0539">Nucleus</keyword>
<dbReference type="GO" id="GO:0005634">
    <property type="term" value="C:nucleus"/>
    <property type="evidence" value="ECO:0007669"/>
    <property type="project" value="UniProtKB-SubCell"/>
</dbReference>
<dbReference type="InterPro" id="IPR050655">
    <property type="entry name" value="Plant_B3_domain"/>
</dbReference>
<dbReference type="Gene3D" id="2.40.330.10">
    <property type="entry name" value="DNA-binding pseudobarrel domain"/>
    <property type="match status" value="2"/>
</dbReference>
<dbReference type="PANTHER" id="PTHR31920">
    <property type="entry name" value="B3 DOMAIN-CONTAINING"/>
    <property type="match status" value="1"/>
</dbReference>
<feature type="compositionally biased region" description="Acidic residues" evidence="6">
    <location>
        <begin position="153"/>
        <end position="179"/>
    </location>
</feature>
<evidence type="ECO:0000256" key="4">
    <source>
        <dbReference type="ARBA" id="ARBA00023163"/>
    </source>
</evidence>
<name>A0A8X8ARZ8_BRACI</name>
<dbReference type="InterPro" id="IPR015300">
    <property type="entry name" value="DNA-bd_pseudobarrel_sf"/>
</dbReference>
<comment type="subcellular location">
    <subcellularLocation>
        <location evidence="1">Nucleus</location>
    </subcellularLocation>
</comment>
<dbReference type="GO" id="GO:0003677">
    <property type="term" value="F:DNA binding"/>
    <property type="evidence" value="ECO:0007669"/>
    <property type="project" value="UniProtKB-KW"/>
</dbReference>
<dbReference type="InterPro" id="IPR003340">
    <property type="entry name" value="B3_DNA-bd"/>
</dbReference>
<comment type="caution">
    <text evidence="8">The sequence shown here is derived from an EMBL/GenBank/DDBJ whole genome shotgun (WGS) entry which is preliminary data.</text>
</comment>
<evidence type="ECO:0000256" key="2">
    <source>
        <dbReference type="ARBA" id="ARBA00023015"/>
    </source>
</evidence>
<organism evidence="8 9">
    <name type="scientific">Brassica carinata</name>
    <name type="common">Ethiopian mustard</name>
    <name type="synonym">Abyssinian cabbage</name>
    <dbReference type="NCBI Taxonomy" id="52824"/>
    <lineage>
        <taxon>Eukaryota</taxon>
        <taxon>Viridiplantae</taxon>
        <taxon>Streptophyta</taxon>
        <taxon>Embryophyta</taxon>
        <taxon>Tracheophyta</taxon>
        <taxon>Spermatophyta</taxon>
        <taxon>Magnoliopsida</taxon>
        <taxon>eudicotyledons</taxon>
        <taxon>Gunneridae</taxon>
        <taxon>Pentapetalae</taxon>
        <taxon>rosids</taxon>
        <taxon>malvids</taxon>
        <taxon>Brassicales</taxon>
        <taxon>Brassicaceae</taxon>
        <taxon>Brassiceae</taxon>
        <taxon>Brassica</taxon>
    </lineage>
</organism>
<evidence type="ECO:0000256" key="3">
    <source>
        <dbReference type="ARBA" id="ARBA00023125"/>
    </source>
</evidence>
<evidence type="ECO:0000256" key="1">
    <source>
        <dbReference type="ARBA" id="ARBA00004123"/>
    </source>
</evidence>
<dbReference type="AlphaFoldDB" id="A0A8X8ARZ8"/>